<dbReference type="InterPro" id="IPR006553">
    <property type="entry name" value="Leu-rich_rpt_Cys-con_subtyp"/>
</dbReference>
<reference evidence="6" key="1">
    <citation type="submission" date="2025-08" db="UniProtKB">
        <authorList>
            <consortium name="Ensembl"/>
        </authorList>
    </citation>
    <scope>IDENTIFICATION</scope>
</reference>
<evidence type="ECO:0000256" key="1">
    <source>
        <dbReference type="ARBA" id="ARBA00006901"/>
    </source>
</evidence>
<evidence type="ECO:0000256" key="4">
    <source>
        <dbReference type="ARBA" id="ARBA00072316"/>
    </source>
</evidence>
<dbReference type="OrthoDB" id="5859291at2759"/>
<dbReference type="KEGG" id="shab:115603259"/>
<gene>
    <name evidence="6" type="primary">DMAC2</name>
</gene>
<comment type="function">
    <text evidence="2">Required for the assembly of the mitochondrial NADH:ubiquinone oxidoreductase complex (complex I). Involved in the assembly of the distal region of complex I.</text>
</comment>
<comment type="similarity">
    <text evidence="1">Belongs to the ATP synthase subunit s family.</text>
</comment>
<dbReference type="Proteomes" id="UP000472266">
    <property type="component" value="Unplaced"/>
</dbReference>
<sequence length="223" mass="24740">MAAPRAGPGARLLQRLSRSFYDVEAALGWAERLRRARLQRLNANQVYLRDTYGPDVAAAAFTLSLGGGVRYEGQQRWLRPEGRWHPRVLQLRGVPVLGLDLSGCPVTYSGLENLLPLARLQELALCGCAHVDDWAVARLRALAASLRALSLARCPRVTERGLATLHHFRELRYLDVSGLTVPSPGLVRILLEEMLPRCHIVGMELEHHPPHHADNMDGSGPPY</sequence>
<dbReference type="CTD" id="55101"/>
<evidence type="ECO:0000256" key="5">
    <source>
        <dbReference type="ARBA" id="ARBA00076566"/>
    </source>
</evidence>
<evidence type="ECO:0000313" key="6">
    <source>
        <dbReference type="Ensembl" id="ENSSHBP00005014849.1"/>
    </source>
</evidence>
<dbReference type="GeneTree" id="ENSGT00940000160500"/>
<dbReference type="SUPFAM" id="SSF52047">
    <property type="entry name" value="RNI-like"/>
    <property type="match status" value="1"/>
</dbReference>
<proteinExistence type="inferred from homology"/>
<protein>
    <recommendedName>
        <fullName evidence="4">Distal membrane-arm assembly complex protein 2</fullName>
    </recommendedName>
    <alternativeName>
        <fullName evidence="5">ATP synthase subunit s-like protein</fullName>
    </alternativeName>
</protein>
<dbReference type="GO" id="GO:0005739">
    <property type="term" value="C:mitochondrion"/>
    <property type="evidence" value="ECO:0007669"/>
    <property type="project" value="GOC"/>
</dbReference>
<dbReference type="SMART" id="SM00367">
    <property type="entry name" value="LRR_CC"/>
    <property type="match status" value="2"/>
</dbReference>
<evidence type="ECO:0000256" key="3">
    <source>
        <dbReference type="ARBA" id="ARBA00062608"/>
    </source>
</evidence>
<accession>A0A672UHZ0</accession>
<dbReference type="InterPro" id="IPR032675">
    <property type="entry name" value="LRR_dom_sf"/>
</dbReference>
<evidence type="ECO:0000256" key="2">
    <source>
        <dbReference type="ARBA" id="ARBA00057777"/>
    </source>
</evidence>
<comment type="subunit">
    <text evidence="3">Interacts with incompletely assembled mitochondrial NADH:ubiquinone oxidoreductase complex (complex I).</text>
</comment>
<reference evidence="6" key="2">
    <citation type="submission" date="2025-09" db="UniProtKB">
        <authorList>
            <consortium name="Ensembl"/>
        </authorList>
    </citation>
    <scope>IDENTIFICATION</scope>
</reference>
<dbReference type="OMA" id="GFRFAGQ"/>
<dbReference type="GO" id="GO:0032981">
    <property type="term" value="P:mitochondrial respiratory chain complex I assembly"/>
    <property type="evidence" value="ECO:0007669"/>
    <property type="project" value="Ensembl"/>
</dbReference>
<evidence type="ECO:0000313" key="7">
    <source>
        <dbReference type="Proteomes" id="UP000472266"/>
    </source>
</evidence>
<dbReference type="GeneID" id="115603259"/>
<dbReference type="Gene3D" id="3.80.10.10">
    <property type="entry name" value="Ribonuclease Inhibitor"/>
    <property type="match status" value="1"/>
</dbReference>
<keyword evidence="7" id="KW-1185">Reference proteome</keyword>
<dbReference type="RefSeq" id="XP_030330871.1">
    <property type="nucleotide sequence ID" value="XM_030475011.1"/>
</dbReference>
<organism evidence="6 7">
    <name type="scientific">Strigops habroptila</name>
    <name type="common">Kakapo</name>
    <dbReference type="NCBI Taxonomy" id="2489341"/>
    <lineage>
        <taxon>Eukaryota</taxon>
        <taxon>Metazoa</taxon>
        <taxon>Chordata</taxon>
        <taxon>Craniata</taxon>
        <taxon>Vertebrata</taxon>
        <taxon>Euteleostomi</taxon>
        <taxon>Archelosauria</taxon>
        <taxon>Archosauria</taxon>
        <taxon>Dinosauria</taxon>
        <taxon>Saurischia</taxon>
        <taxon>Theropoda</taxon>
        <taxon>Coelurosauria</taxon>
        <taxon>Aves</taxon>
        <taxon>Neognathae</taxon>
        <taxon>Neoaves</taxon>
        <taxon>Telluraves</taxon>
        <taxon>Australaves</taxon>
        <taxon>Psittaciformes</taxon>
        <taxon>Psittacidae</taxon>
        <taxon>Strigops</taxon>
    </lineage>
</organism>
<dbReference type="Ensembl" id="ENSSHBT00005017813.1">
    <property type="protein sequence ID" value="ENSSHBP00005014849.1"/>
    <property type="gene ID" value="ENSSHBG00005013024.1"/>
</dbReference>
<name>A0A672UHZ0_STRHB</name>
<dbReference type="FunFam" id="3.80.10.10:FF:000168">
    <property type="entry name" value="Distal membrane arm assembly complex 2"/>
    <property type="match status" value="1"/>
</dbReference>
<dbReference type="AlphaFoldDB" id="A0A672UHZ0"/>
<dbReference type="InParanoid" id="A0A672UHZ0"/>